<feature type="domain" description="NADAR" evidence="3">
    <location>
        <begin position="2"/>
        <end position="144"/>
    </location>
</feature>
<accession>A0ABP6QFS6</accession>
<name>A0ABP6QFS6_9ACTN</name>
<reference evidence="5" key="1">
    <citation type="journal article" date="2019" name="Int. J. Syst. Evol. Microbiol.">
        <title>The Global Catalogue of Microorganisms (GCM) 10K type strain sequencing project: providing services to taxonomists for standard genome sequencing and annotation.</title>
        <authorList>
            <consortium name="The Broad Institute Genomics Platform"/>
            <consortium name="The Broad Institute Genome Sequencing Center for Infectious Disease"/>
            <person name="Wu L."/>
            <person name="Ma J."/>
        </authorList>
    </citation>
    <scope>NUCLEOTIDE SEQUENCE [LARGE SCALE GENOMIC DNA]</scope>
    <source>
        <strain evidence="5">JCM 9377</strain>
    </source>
</reference>
<gene>
    <name evidence="4" type="ORF">GCM10010468_43590</name>
</gene>
<dbReference type="Proteomes" id="UP001501237">
    <property type="component" value="Unassembled WGS sequence"/>
</dbReference>
<evidence type="ECO:0000256" key="1">
    <source>
        <dbReference type="ARBA" id="ARBA00000022"/>
    </source>
</evidence>
<sequence>MLSQWFQRDFEEEGVTYRSAEHYMMAGKARLFGDAATEELVLAAGHPQDAKKLGRGVRPFDGAVWDAERFEIVVRGNVAKFGSDPGLRSYLLGTGERVLVEASPVDRIWGIGLAARDERAARPSRWDGLNLLGFALMEARARIRVAG</sequence>
<proteinExistence type="predicted"/>
<evidence type="ECO:0000313" key="4">
    <source>
        <dbReference type="EMBL" id="GAA3219506.1"/>
    </source>
</evidence>
<dbReference type="EMBL" id="BAAAUV010000010">
    <property type="protein sequence ID" value="GAA3219506.1"/>
    <property type="molecule type" value="Genomic_DNA"/>
</dbReference>
<evidence type="ECO:0000259" key="3">
    <source>
        <dbReference type="Pfam" id="PF08719"/>
    </source>
</evidence>
<dbReference type="Pfam" id="PF08719">
    <property type="entry name" value="NADAR"/>
    <property type="match status" value="1"/>
</dbReference>
<dbReference type="InterPro" id="IPR037238">
    <property type="entry name" value="YbiA-like_sf"/>
</dbReference>
<evidence type="ECO:0000313" key="5">
    <source>
        <dbReference type="Proteomes" id="UP001501237"/>
    </source>
</evidence>
<dbReference type="Gene3D" id="1.10.357.40">
    <property type="entry name" value="YbiA-like"/>
    <property type="match status" value="1"/>
</dbReference>
<dbReference type="NCBIfam" id="TIGR02464">
    <property type="entry name" value="ribofla_fusion"/>
    <property type="match status" value="1"/>
</dbReference>
<comment type="catalytic activity">
    <reaction evidence="1">
        <text>5-amino-6-(5-phospho-D-ribosylamino)uracil + H2O = 5,6-diaminouracil + D-ribose 5-phosphate</text>
        <dbReference type="Rhea" id="RHEA:55020"/>
        <dbReference type="ChEBI" id="CHEBI:15377"/>
        <dbReference type="ChEBI" id="CHEBI:46252"/>
        <dbReference type="ChEBI" id="CHEBI:58453"/>
        <dbReference type="ChEBI" id="CHEBI:78346"/>
    </reaction>
</comment>
<protein>
    <recommendedName>
        <fullName evidence="3">NADAR domain-containing protein</fullName>
    </recommendedName>
</protein>
<organism evidence="4 5">
    <name type="scientific">Actinocorallia longicatena</name>
    <dbReference type="NCBI Taxonomy" id="111803"/>
    <lineage>
        <taxon>Bacteria</taxon>
        <taxon>Bacillati</taxon>
        <taxon>Actinomycetota</taxon>
        <taxon>Actinomycetes</taxon>
        <taxon>Streptosporangiales</taxon>
        <taxon>Thermomonosporaceae</taxon>
        <taxon>Actinocorallia</taxon>
    </lineage>
</organism>
<evidence type="ECO:0000256" key="2">
    <source>
        <dbReference type="ARBA" id="ARBA00000751"/>
    </source>
</evidence>
<comment type="catalytic activity">
    <reaction evidence="2">
        <text>2,5-diamino-6-hydroxy-4-(5-phosphoribosylamino)-pyrimidine + H2O = 2,5,6-triamino-4-hydroxypyrimidine + D-ribose 5-phosphate</text>
        <dbReference type="Rhea" id="RHEA:23436"/>
        <dbReference type="ChEBI" id="CHEBI:15377"/>
        <dbReference type="ChEBI" id="CHEBI:58614"/>
        <dbReference type="ChEBI" id="CHEBI:78346"/>
        <dbReference type="ChEBI" id="CHEBI:137796"/>
    </reaction>
</comment>
<dbReference type="InterPro" id="IPR012816">
    <property type="entry name" value="NADAR"/>
</dbReference>
<keyword evidence="5" id="KW-1185">Reference proteome</keyword>
<dbReference type="SUPFAM" id="SSF143990">
    <property type="entry name" value="YbiA-like"/>
    <property type="match status" value="1"/>
</dbReference>
<dbReference type="CDD" id="cd15457">
    <property type="entry name" value="NADAR"/>
    <property type="match status" value="1"/>
</dbReference>
<comment type="caution">
    <text evidence="4">The sequence shown here is derived from an EMBL/GenBank/DDBJ whole genome shotgun (WGS) entry which is preliminary data.</text>
</comment>